<reference evidence="2" key="1">
    <citation type="submission" date="2017-02" db="UniProtKB">
        <authorList>
            <consortium name="WormBaseParasite"/>
        </authorList>
    </citation>
    <scope>IDENTIFICATION</scope>
</reference>
<sequence>MLDKPNLDLIFSQDHLLRKVISNLSISDRKNVEEVSKYFLISLRSITDKESNFLHVRSAFYGTGFIEVNQETTYDDLDVDDPIKSRCIGARIYCFMNHSSGIIDAKRILNWRIDELYTDTITLFYEPEEVIFCIGDSEIPGIYLNALRNMSGNKVKRLYFNIKTRIDPLLLNYVGEQVFSNFGELRNFYVDVGVQPYEHTYNFLLDCITRRDGIINFTIDRTYTKNRIIIAKKNLERAMLRNIKIGIKIHSLTNDKWVFPWLNSMNESQLRKIIKFEVYTFSILQVVNYLKIITKMKNLKRIVIRLCDGRNYYYESHNKRIMRDPKKSKKIEVPSLKHLTKLQRFSWIKFYRNTIFPDEENYEKLITSFCFKVLEEVPSTVTQLHLTGLYSLGSQRTSRINQLFPMLKCLMLSSVQIAEMRCLRRLKNLRYLIVKECPLLKIPIGVRACCLLLCSQGTFFEYCEKWIKKLRTNKSFKKHHNYFDVLKKCIYFNDYRDCDITLRLIHSMEDQVFYNFCI</sequence>
<dbReference type="WBParaSite" id="SPAL_0001567000.1">
    <property type="protein sequence ID" value="SPAL_0001567000.1"/>
    <property type="gene ID" value="SPAL_0001567000"/>
</dbReference>
<dbReference type="SUPFAM" id="SSF52058">
    <property type="entry name" value="L domain-like"/>
    <property type="match status" value="1"/>
</dbReference>
<protein>
    <submittedName>
        <fullName evidence="2">F-box domain-containing protein</fullName>
    </submittedName>
</protein>
<name>A0A0N5CCS0_STREA</name>
<organism evidence="1 2">
    <name type="scientific">Strongyloides papillosus</name>
    <name type="common">Intestinal threadworm</name>
    <dbReference type="NCBI Taxonomy" id="174720"/>
    <lineage>
        <taxon>Eukaryota</taxon>
        <taxon>Metazoa</taxon>
        <taxon>Ecdysozoa</taxon>
        <taxon>Nematoda</taxon>
        <taxon>Chromadorea</taxon>
        <taxon>Rhabditida</taxon>
        <taxon>Tylenchina</taxon>
        <taxon>Panagrolaimomorpha</taxon>
        <taxon>Strongyloidoidea</taxon>
        <taxon>Strongyloididae</taxon>
        <taxon>Strongyloides</taxon>
    </lineage>
</organism>
<evidence type="ECO:0000313" key="1">
    <source>
        <dbReference type="Proteomes" id="UP000046392"/>
    </source>
</evidence>
<dbReference type="AlphaFoldDB" id="A0A0N5CCS0"/>
<accession>A0A0N5CCS0</accession>
<dbReference type="Gene3D" id="3.80.10.10">
    <property type="entry name" value="Ribonuclease Inhibitor"/>
    <property type="match status" value="1"/>
</dbReference>
<keyword evidence="1" id="KW-1185">Reference proteome</keyword>
<proteinExistence type="predicted"/>
<dbReference type="Proteomes" id="UP000046392">
    <property type="component" value="Unplaced"/>
</dbReference>
<evidence type="ECO:0000313" key="2">
    <source>
        <dbReference type="WBParaSite" id="SPAL_0001567000.1"/>
    </source>
</evidence>
<dbReference type="InterPro" id="IPR032675">
    <property type="entry name" value="LRR_dom_sf"/>
</dbReference>